<reference evidence="2" key="1">
    <citation type="submission" date="2022-11" db="UniProtKB">
        <authorList>
            <consortium name="WormBaseParasite"/>
        </authorList>
    </citation>
    <scope>IDENTIFICATION</scope>
</reference>
<evidence type="ECO:0000313" key="2">
    <source>
        <dbReference type="WBParaSite" id="nRc.2.0.1.t43562-RA"/>
    </source>
</evidence>
<evidence type="ECO:0000313" key="1">
    <source>
        <dbReference type="Proteomes" id="UP000887565"/>
    </source>
</evidence>
<keyword evidence="1" id="KW-1185">Reference proteome</keyword>
<accession>A0A915KX84</accession>
<protein>
    <submittedName>
        <fullName evidence="2">Uncharacterized protein</fullName>
    </submittedName>
</protein>
<dbReference type="AlphaFoldDB" id="A0A915KX84"/>
<proteinExistence type="predicted"/>
<name>A0A915KX84_ROMCU</name>
<dbReference type="WBParaSite" id="nRc.2.0.1.t43562-RA">
    <property type="protein sequence ID" value="nRc.2.0.1.t43562-RA"/>
    <property type="gene ID" value="nRc.2.0.1.g43562"/>
</dbReference>
<organism evidence="1 2">
    <name type="scientific">Romanomermis culicivorax</name>
    <name type="common">Nematode worm</name>
    <dbReference type="NCBI Taxonomy" id="13658"/>
    <lineage>
        <taxon>Eukaryota</taxon>
        <taxon>Metazoa</taxon>
        <taxon>Ecdysozoa</taxon>
        <taxon>Nematoda</taxon>
        <taxon>Enoplea</taxon>
        <taxon>Dorylaimia</taxon>
        <taxon>Mermithida</taxon>
        <taxon>Mermithoidea</taxon>
        <taxon>Mermithidae</taxon>
        <taxon>Romanomermis</taxon>
    </lineage>
</organism>
<dbReference type="Proteomes" id="UP000887565">
    <property type="component" value="Unplaced"/>
</dbReference>
<sequence>MHDQAILAHLYDQRPGPTFLQTVAIQEFLAAAMLPLLEEQLAKSQQAVIQIYNSNNYCFEVMQLQDGPFASYGNYSMQQLMSELWLQME</sequence>